<feature type="domain" description="Glycoside hydrolase family 20 catalytic" evidence="10">
    <location>
        <begin position="249"/>
        <end position="600"/>
    </location>
</feature>
<dbReference type="AlphaFoldDB" id="A0A8I6S0Y3"/>
<dbReference type="EC" id="3.2.1.52" evidence="3"/>
<keyword evidence="6" id="KW-0325">Glycoprotein</keyword>
<dbReference type="InterPro" id="IPR017853">
    <property type="entry name" value="GH"/>
</dbReference>
<name>A0A8I6S0Y3_CIMLE</name>
<dbReference type="Gene3D" id="3.20.20.80">
    <property type="entry name" value="Glycosidases"/>
    <property type="match status" value="1"/>
</dbReference>
<evidence type="ECO:0000259" key="11">
    <source>
        <dbReference type="Pfam" id="PF14845"/>
    </source>
</evidence>
<dbReference type="PANTHER" id="PTHR22600:SF26">
    <property type="entry name" value="BETA-N-ACETYLHEXOSAMINIDASE"/>
    <property type="match status" value="1"/>
</dbReference>
<evidence type="ECO:0000313" key="13">
    <source>
        <dbReference type="Proteomes" id="UP000494040"/>
    </source>
</evidence>
<gene>
    <name evidence="12" type="primary">106668913</name>
</gene>
<dbReference type="InterPro" id="IPR025705">
    <property type="entry name" value="Beta_hexosaminidase_sua/sub"/>
</dbReference>
<dbReference type="InterPro" id="IPR029018">
    <property type="entry name" value="Hex-like_dom2"/>
</dbReference>
<feature type="domain" description="Beta-hexosaminidase eukaryotic type N-terminal" evidence="11">
    <location>
        <begin position="161"/>
        <end position="224"/>
    </location>
</feature>
<evidence type="ECO:0000256" key="9">
    <source>
        <dbReference type="SAM" id="SignalP"/>
    </source>
</evidence>
<dbReference type="CDD" id="cd06562">
    <property type="entry name" value="GH20_HexA_HexB-like"/>
    <property type="match status" value="1"/>
</dbReference>
<comment type="similarity">
    <text evidence="2">Belongs to the glycosyl hydrolase 20 family.</text>
</comment>
<dbReference type="GO" id="GO:0030203">
    <property type="term" value="P:glycosaminoglycan metabolic process"/>
    <property type="evidence" value="ECO:0007669"/>
    <property type="project" value="TreeGrafter"/>
</dbReference>
<protein>
    <recommendedName>
        <fullName evidence="3">beta-N-acetylhexosaminidase</fullName>
        <ecNumber evidence="3">3.2.1.52</ecNumber>
    </recommendedName>
</protein>
<dbReference type="GO" id="GO:0016231">
    <property type="term" value="F:beta-N-acetylglucosaminidase activity"/>
    <property type="evidence" value="ECO:0007669"/>
    <property type="project" value="TreeGrafter"/>
</dbReference>
<keyword evidence="13" id="KW-1185">Reference proteome</keyword>
<dbReference type="PRINTS" id="PR00738">
    <property type="entry name" value="GLHYDRLASE20"/>
</dbReference>
<dbReference type="OMA" id="NYCVEPP"/>
<evidence type="ECO:0000256" key="1">
    <source>
        <dbReference type="ARBA" id="ARBA00001231"/>
    </source>
</evidence>
<accession>A0A8I6S0Y3</accession>
<keyword evidence="5" id="KW-0378">Hydrolase</keyword>
<evidence type="ECO:0000256" key="7">
    <source>
        <dbReference type="ARBA" id="ARBA00023295"/>
    </source>
</evidence>
<dbReference type="Pfam" id="PF14845">
    <property type="entry name" value="Glycohydro_20b2"/>
    <property type="match status" value="1"/>
</dbReference>
<dbReference type="Gene3D" id="3.30.379.10">
    <property type="entry name" value="Chitobiase/beta-hexosaminidase domain 2-like"/>
    <property type="match status" value="1"/>
</dbReference>
<dbReference type="FunFam" id="3.20.20.80:FF:000063">
    <property type="entry name" value="Beta-hexosaminidase"/>
    <property type="match status" value="1"/>
</dbReference>
<dbReference type="GO" id="GO:0005975">
    <property type="term" value="P:carbohydrate metabolic process"/>
    <property type="evidence" value="ECO:0007669"/>
    <property type="project" value="InterPro"/>
</dbReference>
<keyword evidence="4 9" id="KW-0732">Signal</keyword>
<dbReference type="OrthoDB" id="428480at2759"/>
<evidence type="ECO:0000256" key="3">
    <source>
        <dbReference type="ARBA" id="ARBA00012663"/>
    </source>
</evidence>
<evidence type="ECO:0000313" key="12">
    <source>
        <dbReference type="EnsemblMetazoa" id="XP_014253585.1"/>
    </source>
</evidence>
<dbReference type="PANTHER" id="PTHR22600">
    <property type="entry name" value="BETA-HEXOSAMINIDASE"/>
    <property type="match status" value="1"/>
</dbReference>
<dbReference type="KEGG" id="clec:106668913"/>
<reference evidence="12" key="1">
    <citation type="submission" date="2022-01" db="UniProtKB">
        <authorList>
            <consortium name="EnsemblMetazoa"/>
        </authorList>
    </citation>
    <scope>IDENTIFICATION</scope>
</reference>
<dbReference type="EnsemblMetazoa" id="XM_014398099.2">
    <property type="protein sequence ID" value="XP_014253585.1"/>
    <property type="gene ID" value="LOC106668913"/>
</dbReference>
<evidence type="ECO:0000256" key="2">
    <source>
        <dbReference type="ARBA" id="ARBA00006285"/>
    </source>
</evidence>
<dbReference type="InterPro" id="IPR015883">
    <property type="entry name" value="Glyco_hydro_20_cat"/>
</dbReference>
<evidence type="ECO:0000256" key="6">
    <source>
        <dbReference type="ARBA" id="ARBA00023180"/>
    </source>
</evidence>
<sequence>MFLCNIMSPVGLCTFVFLLAVAHVLSGTTDITVEGLNLTKDKLASLESEVWTWECEKTGCVKKRNEKTKNPFDGSICTSDTIYRRPLSVNVCKLLCPPGTLWPKPTGLVDLSSKLYPINPNSVYLKTHFVDGKGDKTKESGELVEKAGKLFNERLRQKSKNVQVPGKNTEITFSLKDPTVFKFTQNSNESYALYVNLTFDGAINITIEADNFLGARHGLETLDQVIVFDHLTGALLIPGEVKILDKPMYTHRGIMLDTARNFLSVDSIKRTLEGMALNKLNTFHWHITDSHSFPFQSTSYPELSKYGAYSQEQVYTVDDIKNILEYARVRGIRVIPEFDAPAHVGEGWQFASDENVTVCFKAEPWTQYCVEPPCGQLNPTSEKMYTILEGIYNDMGKVFDSDLFHMGGDEVNFNCWRSSDVIVENMTKMGLNTTENDFLKLWSDFQTRALGLLEKVNKNQKKVVLWTSTLTEHNVEKYLNNSKYIIQIWTKGNDHTIKQLVEKGYPIILSNYDALYLDCGFGAWIGSGNNWCSPYIPWQKIYENDPVTLLKGLNVSVDEGVRKLILGAEATLWTEQADDSSIDNRIWPRSSAMAELLWTGPGSWNKAEPRYLHQRERMVKRKISADTVQPQWCYQNQGKCY</sequence>
<feature type="active site" description="Proton donor" evidence="8">
    <location>
        <position position="410"/>
    </location>
</feature>
<dbReference type="InterPro" id="IPR029019">
    <property type="entry name" value="HEX_eukaryotic_N"/>
</dbReference>
<dbReference type="Pfam" id="PF00728">
    <property type="entry name" value="Glyco_hydro_20"/>
    <property type="match status" value="1"/>
</dbReference>
<evidence type="ECO:0000256" key="8">
    <source>
        <dbReference type="PIRSR" id="PIRSR625705-1"/>
    </source>
</evidence>
<dbReference type="Proteomes" id="UP000494040">
    <property type="component" value="Unassembled WGS sequence"/>
</dbReference>
<dbReference type="SUPFAM" id="SSF55545">
    <property type="entry name" value="beta-N-acetylhexosaminidase-like domain"/>
    <property type="match status" value="1"/>
</dbReference>
<keyword evidence="7" id="KW-0326">Glycosidase</keyword>
<evidence type="ECO:0000259" key="10">
    <source>
        <dbReference type="Pfam" id="PF00728"/>
    </source>
</evidence>
<comment type="catalytic activity">
    <reaction evidence="1">
        <text>Hydrolysis of terminal non-reducing N-acetyl-D-hexosamine residues in N-acetyl-beta-D-hexosaminides.</text>
        <dbReference type="EC" id="3.2.1.52"/>
    </reaction>
</comment>
<dbReference type="GO" id="GO:0005886">
    <property type="term" value="C:plasma membrane"/>
    <property type="evidence" value="ECO:0007669"/>
    <property type="project" value="TreeGrafter"/>
</dbReference>
<evidence type="ECO:0000256" key="4">
    <source>
        <dbReference type="ARBA" id="ARBA00022729"/>
    </source>
</evidence>
<dbReference type="SUPFAM" id="SSF51445">
    <property type="entry name" value="(Trans)glycosidases"/>
    <property type="match status" value="1"/>
</dbReference>
<proteinExistence type="inferred from homology"/>
<feature type="signal peptide" evidence="9">
    <location>
        <begin position="1"/>
        <end position="27"/>
    </location>
</feature>
<organism evidence="12 13">
    <name type="scientific">Cimex lectularius</name>
    <name type="common">Bed bug</name>
    <name type="synonym">Acanthia lectularia</name>
    <dbReference type="NCBI Taxonomy" id="79782"/>
    <lineage>
        <taxon>Eukaryota</taxon>
        <taxon>Metazoa</taxon>
        <taxon>Ecdysozoa</taxon>
        <taxon>Arthropoda</taxon>
        <taxon>Hexapoda</taxon>
        <taxon>Insecta</taxon>
        <taxon>Pterygota</taxon>
        <taxon>Neoptera</taxon>
        <taxon>Paraneoptera</taxon>
        <taxon>Hemiptera</taxon>
        <taxon>Heteroptera</taxon>
        <taxon>Panheteroptera</taxon>
        <taxon>Cimicomorpha</taxon>
        <taxon>Cimicidae</taxon>
        <taxon>Cimex</taxon>
    </lineage>
</organism>
<evidence type="ECO:0000256" key="5">
    <source>
        <dbReference type="ARBA" id="ARBA00022801"/>
    </source>
</evidence>
<feature type="chain" id="PRO_5035148842" description="beta-N-acetylhexosaminidase" evidence="9">
    <location>
        <begin position="28"/>
        <end position="641"/>
    </location>
</feature>